<keyword evidence="3" id="KW-1185">Reference proteome</keyword>
<proteinExistence type="predicted"/>
<keyword evidence="1" id="KW-0812">Transmembrane</keyword>
<sequence length="111" mass="12586">MCLPPCGCLASQYQHLGGLLLLLCFFPLFTLITWCFAKPCLVVNPTTMAGRWTTPCLVNWFLLTCSSFRSSSSHWVRTYCISTYSTGLTQHSSPILLHNAVRLSYRRDFSK</sequence>
<dbReference type="OrthoDB" id="10553608at2759"/>
<reference evidence="2" key="1">
    <citation type="journal article" date="2020" name="Mol. Plant Microbe Interact.">
        <title>Genome Sequence of the Biocontrol Agent Coniothyrium minitans strain Conio (IMI 134523).</title>
        <authorList>
            <person name="Patel D."/>
            <person name="Shittu T.A."/>
            <person name="Baroncelli R."/>
            <person name="Muthumeenakshi S."/>
            <person name="Osborne T.H."/>
            <person name="Janganan T.K."/>
            <person name="Sreenivasaprasad S."/>
        </authorList>
    </citation>
    <scope>NUCLEOTIDE SEQUENCE</scope>
    <source>
        <strain evidence="2">Conio</strain>
    </source>
</reference>
<evidence type="ECO:0000313" key="3">
    <source>
        <dbReference type="Proteomes" id="UP000756921"/>
    </source>
</evidence>
<keyword evidence="1" id="KW-1133">Transmembrane helix</keyword>
<accession>A0A9P6GKU0</accession>
<evidence type="ECO:0000313" key="2">
    <source>
        <dbReference type="EMBL" id="KAF9736830.1"/>
    </source>
</evidence>
<protein>
    <submittedName>
        <fullName evidence="2">Uncharacterized protein</fullName>
    </submittedName>
</protein>
<organism evidence="2 3">
    <name type="scientific">Paraphaeosphaeria minitans</name>
    <dbReference type="NCBI Taxonomy" id="565426"/>
    <lineage>
        <taxon>Eukaryota</taxon>
        <taxon>Fungi</taxon>
        <taxon>Dikarya</taxon>
        <taxon>Ascomycota</taxon>
        <taxon>Pezizomycotina</taxon>
        <taxon>Dothideomycetes</taxon>
        <taxon>Pleosporomycetidae</taxon>
        <taxon>Pleosporales</taxon>
        <taxon>Massarineae</taxon>
        <taxon>Didymosphaeriaceae</taxon>
        <taxon>Paraphaeosphaeria</taxon>
    </lineage>
</organism>
<name>A0A9P6GKU0_9PLEO</name>
<dbReference type="AlphaFoldDB" id="A0A9P6GKU0"/>
<feature type="transmembrane region" description="Helical" evidence="1">
    <location>
        <begin position="19"/>
        <end position="37"/>
    </location>
</feature>
<gene>
    <name evidence="2" type="ORF">PMIN01_04609</name>
</gene>
<dbReference type="EMBL" id="WJXW01000004">
    <property type="protein sequence ID" value="KAF9736830.1"/>
    <property type="molecule type" value="Genomic_DNA"/>
</dbReference>
<keyword evidence="1" id="KW-0472">Membrane</keyword>
<dbReference type="Proteomes" id="UP000756921">
    <property type="component" value="Unassembled WGS sequence"/>
</dbReference>
<comment type="caution">
    <text evidence="2">The sequence shown here is derived from an EMBL/GenBank/DDBJ whole genome shotgun (WGS) entry which is preliminary data.</text>
</comment>
<evidence type="ECO:0000256" key="1">
    <source>
        <dbReference type="SAM" id="Phobius"/>
    </source>
</evidence>